<feature type="domain" description="Alcohol dehydrogenase iron-type/glycerol dehydrogenase GldA" evidence="3">
    <location>
        <begin position="15"/>
        <end position="164"/>
    </location>
</feature>
<dbReference type="RefSeq" id="WP_173748047.1">
    <property type="nucleotide sequence ID" value="NZ_JAAITA010000003.1"/>
</dbReference>
<protein>
    <submittedName>
        <fullName evidence="5">4-hydroxybutyrate dehydrogenase</fullName>
    </submittedName>
</protein>
<dbReference type="PANTHER" id="PTHR11496">
    <property type="entry name" value="ALCOHOL DEHYDROGENASE"/>
    <property type="match status" value="1"/>
</dbReference>
<dbReference type="Pfam" id="PF00465">
    <property type="entry name" value="Fe-ADH"/>
    <property type="match status" value="1"/>
</dbReference>
<reference evidence="5 6" key="1">
    <citation type="journal article" date="2020" name="Cell Host Microbe">
        <title>Functional and Genomic Variation between Human-Derived Isolates of Lachnospiraceae Reveals Inter- and Intra-Species Diversity.</title>
        <authorList>
            <person name="Sorbara M.T."/>
            <person name="Littmann E.R."/>
            <person name="Fontana E."/>
            <person name="Moody T.U."/>
            <person name="Kohout C.E."/>
            <person name="Gjonbalaj M."/>
            <person name="Eaton V."/>
            <person name="Seok R."/>
            <person name="Leiner I.M."/>
            <person name="Pamer E.G."/>
        </authorList>
    </citation>
    <scope>NUCLEOTIDE SEQUENCE [LARGE SCALE GENOMIC DNA]</scope>
    <source>
        <strain evidence="5 6">MSK.15.26</strain>
    </source>
</reference>
<dbReference type="Pfam" id="PF25137">
    <property type="entry name" value="ADH_Fe_C"/>
    <property type="match status" value="1"/>
</dbReference>
<feature type="domain" description="Fe-containing alcohol dehydrogenase-like C-terminal" evidence="4">
    <location>
        <begin position="178"/>
        <end position="372"/>
    </location>
</feature>
<comment type="similarity">
    <text evidence="1">Belongs to the iron-containing alcohol dehydrogenase family.</text>
</comment>
<dbReference type="InterPro" id="IPR001670">
    <property type="entry name" value="ADH_Fe/GldA"/>
</dbReference>
<gene>
    <name evidence="5" type="ORF">G5A70_03415</name>
</gene>
<dbReference type="InterPro" id="IPR039697">
    <property type="entry name" value="Alcohol_dehydrogenase_Fe"/>
</dbReference>
<dbReference type="SUPFAM" id="SSF56796">
    <property type="entry name" value="Dehydroquinate synthase-like"/>
    <property type="match status" value="1"/>
</dbReference>
<comment type="caution">
    <text evidence="5">The sequence shown here is derived from an EMBL/GenBank/DDBJ whole genome shotgun (WGS) entry which is preliminary data.</text>
</comment>
<evidence type="ECO:0000259" key="3">
    <source>
        <dbReference type="Pfam" id="PF00465"/>
    </source>
</evidence>
<dbReference type="EMBL" id="JAAITA010000003">
    <property type="protein sequence ID" value="NSJ85248.1"/>
    <property type="molecule type" value="Genomic_DNA"/>
</dbReference>
<evidence type="ECO:0000313" key="5">
    <source>
        <dbReference type="EMBL" id="NSJ85248.1"/>
    </source>
</evidence>
<accession>A0ABX2I468</accession>
<evidence type="ECO:0000256" key="1">
    <source>
        <dbReference type="ARBA" id="ARBA00007358"/>
    </source>
</evidence>
<proteinExistence type="inferred from homology"/>
<name>A0ABX2I468_BLAHA</name>
<evidence type="ECO:0000256" key="2">
    <source>
        <dbReference type="ARBA" id="ARBA00023002"/>
    </source>
</evidence>
<dbReference type="Gene3D" id="3.40.50.1970">
    <property type="match status" value="1"/>
</dbReference>
<sequence length="373" mass="40907">MKGFFIKTEVEEFDTFEQFVKEAGLGSDDLVFCGEHTYNDYVKPLGVEVQTLFRDRYSKGEPVDSEVDAILDVCRNKKFGRIIAIGGGTVIDIAKLIAVAKPEYNVDDLYDNAAELKKHHQLVAIPTTCGTGSEVTNISVVNRVSKGVKMGLAIDAMLPDKAVMITNMLDSLPYKIFATSSIDAMVHSVESFLSPNGCSISRIFSTEALKTIISCWKKAVDNGGGEAWKEFAADFLKASNWAGLGFGYAGCAAVHACAYPLGSVYHIPHGQSNQLMFAPVMKKYKELQPVGRINDLEAIIAETLGCNADEALEVLYELMDEVLKSEPLKNFGVKESDLPGFASGVIKTQQRLLKNNYIPLTEEQVLDIYKAVF</sequence>
<dbReference type="Gene3D" id="1.20.1090.10">
    <property type="entry name" value="Dehydroquinate synthase-like - alpha domain"/>
    <property type="match status" value="1"/>
</dbReference>
<evidence type="ECO:0000259" key="4">
    <source>
        <dbReference type="Pfam" id="PF25137"/>
    </source>
</evidence>
<evidence type="ECO:0000313" key="6">
    <source>
        <dbReference type="Proteomes" id="UP000822142"/>
    </source>
</evidence>
<organism evidence="5 6">
    <name type="scientific">Blautia hansenii</name>
    <name type="common">Ruminococcus hansenii</name>
    <dbReference type="NCBI Taxonomy" id="1322"/>
    <lineage>
        <taxon>Bacteria</taxon>
        <taxon>Bacillati</taxon>
        <taxon>Bacillota</taxon>
        <taxon>Clostridia</taxon>
        <taxon>Lachnospirales</taxon>
        <taxon>Lachnospiraceae</taxon>
        <taxon>Blautia</taxon>
    </lineage>
</organism>
<dbReference type="Proteomes" id="UP000822142">
    <property type="component" value="Unassembled WGS sequence"/>
</dbReference>
<dbReference type="PANTHER" id="PTHR11496:SF102">
    <property type="entry name" value="ALCOHOL DEHYDROGENASE 4"/>
    <property type="match status" value="1"/>
</dbReference>
<keyword evidence="2" id="KW-0560">Oxidoreductase</keyword>
<keyword evidence="6" id="KW-1185">Reference proteome</keyword>
<dbReference type="InterPro" id="IPR056798">
    <property type="entry name" value="ADH_Fe_C"/>
</dbReference>